<evidence type="ECO:0000256" key="1">
    <source>
        <dbReference type="SAM" id="MobiDB-lite"/>
    </source>
</evidence>
<proteinExistence type="predicted"/>
<accession>A0AAV9EGE7</accession>
<evidence type="ECO:0000313" key="2">
    <source>
        <dbReference type="EMBL" id="KAK1312544.1"/>
    </source>
</evidence>
<gene>
    <name evidence="2" type="ORF">QJS10_CPA07g00682</name>
</gene>
<protein>
    <submittedName>
        <fullName evidence="2">Uncharacterized protein</fullName>
    </submittedName>
</protein>
<dbReference type="EMBL" id="JAUJYO010000007">
    <property type="protein sequence ID" value="KAK1312544.1"/>
    <property type="molecule type" value="Genomic_DNA"/>
</dbReference>
<name>A0AAV9EGE7_ACOCL</name>
<evidence type="ECO:0000313" key="3">
    <source>
        <dbReference type="Proteomes" id="UP001180020"/>
    </source>
</evidence>
<dbReference type="Proteomes" id="UP001180020">
    <property type="component" value="Unassembled WGS sequence"/>
</dbReference>
<sequence length="89" mass="9456">MEDVAETPPVKDGDGNRSSPVTQSVVAQLGRVSSDGRSDRVEAGGWSLDTFMVGQVVREESPRMPSPNIFSLACMKDGAVPDFAQEDGT</sequence>
<dbReference type="AlphaFoldDB" id="A0AAV9EGE7"/>
<organism evidence="2 3">
    <name type="scientific">Acorus calamus</name>
    <name type="common">Sweet flag</name>
    <dbReference type="NCBI Taxonomy" id="4465"/>
    <lineage>
        <taxon>Eukaryota</taxon>
        <taxon>Viridiplantae</taxon>
        <taxon>Streptophyta</taxon>
        <taxon>Embryophyta</taxon>
        <taxon>Tracheophyta</taxon>
        <taxon>Spermatophyta</taxon>
        <taxon>Magnoliopsida</taxon>
        <taxon>Liliopsida</taxon>
        <taxon>Acoraceae</taxon>
        <taxon>Acorus</taxon>
    </lineage>
</organism>
<feature type="region of interest" description="Disordered" evidence="1">
    <location>
        <begin position="1"/>
        <end position="23"/>
    </location>
</feature>
<reference evidence="2" key="2">
    <citation type="submission" date="2023-06" db="EMBL/GenBank/DDBJ databases">
        <authorList>
            <person name="Ma L."/>
            <person name="Liu K.-W."/>
            <person name="Li Z."/>
            <person name="Hsiao Y.-Y."/>
            <person name="Qi Y."/>
            <person name="Fu T."/>
            <person name="Tang G."/>
            <person name="Zhang D."/>
            <person name="Sun W.-H."/>
            <person name="Liu D.-K."/>
            <person name="Li Y."/>
            <person name="Chen G.-Z."/>
            <person name="Liu X.-D."/>
            <person name="Liao X.-Y."/>
            <person name="Jiang Y.-T."/>
            <person name="Yu X."/>
            <person name="Hao Y."/>
            <person name="Huang J."/>
            <person name="Zhao X.-W."/>
            <person name="Ke S."/>
            <person name="Chen Y.-Y."/>
            <person name="Wu W.-L."/>
            <person name="Hsu J.-L."/>
            <person name="Lin Y.-F."/>
            <person name="Huang M.-D."/>
            <person name="Li C.-Y."/>
            <person name="Huang L."/>
            <person name="Wang Z.-W."/>
            <person name="Zhao X."/>
            <person name="Zhong W.-Y."/>
            <person name="Peng D.-H."/>
            <person name="Ahmad S."/>
            <person name="Lan S."/>
            <person name="Zhang J.-S."/>
            <person name="Tsai W.-C."/>
            <person name="Van De Peer Y."/>
            <person name="Liu Z.-J."/>
        </authorList>
    </citation>
    <scope>NUCLEOTIDE SEQUENCE</scope>
    <source>
        <strain evidence="2">CP</strain>
        <tissue evidence="2">Leaves</tissue>
    </source>
</reference>
<comment type="caution">
    <text evidence="2">The sequence shown here is derived from an EMBL/GenBank/DDBJ whole genome shotgun (WGS) entry which is preliminary data.</text>
</comment>
<keyword evidence="3" id="KW-1185">Reference proteome</keyword>
<reference evidence="2" key="1">
    <citation type="journal article" date="2023" name="Nat. Commun.">
        <title>Diploid and tetraploid genomes of Acorus and the evolution of monocots.</title>
        <authorList>
            <person name="Ma L."/>
            <person name="Liu K.W."/>
            <person name="Li Z."/>
            <person name="Hsiao Y.Y."/>
            <person name="Qi Y."/>
            <person name="Fu T."/>
            <person name="Tang G.D."/>
            <person name="Zhang D."/>
            <person name="Sun W.H."/>
            <person name="Liu D.K."/>
            <person name="Li Y."/>
            <person name="Chen G.Z."/>
            <person name="Liu X.D."/>
            <person name="Liao X.Y."/>
            <person name="Jiang Y.T."/>
            <person name="Yu X."/>
            <person name="Hao Y."/>
            <person name="Huang J."/>
            <person name="Zhao X.W."/>
            <person name="Ke S."/>
            <person name="Chen Y.Y."/>
            <person name="Wu W.L."/>
            <person name="Hsu J.L."/>
            <person name="Lin Y.F."/>
            <person name="Huang M.D."/>
            <person name="Li C.Y."/>
            <person name="Huang L."/>
            <person name="Wang Z.W."/>
            <person name="Zhao X."/>
            <person name="Zhong W.Y."/>
            <person name="Peng D.H."/>
            <person name="Ahmad S."/>
            <person name="Lan S."/>
            <person name="Zhang J.S."/>
            <person name="Tsai W.C."/>
            <person name="Van de Peer Y."/>
            <person name="Liu Z.J."/>
        </authorList>
    </citation>
    <scope>NUCLEOTIDE SEQUENCE</scope>
    <source>
        <strain evidence="2">CP</strain>
    </source>
</reference>